<feature type="domain" description="HTH cro/C1-type" evidence="4">
    <location>
        <begin position="52"/>
        <end position="106"/>
    </location>
</feature>
<evidence type="ECO:0000313" key="5">
    <source>
        <dbReference type="EMBL" id="ASG24342.1"/>
    </source>
</evidence>
<dbReference type="PANTHER" id="PTHR46797">
    <property type="entry name" value="HTH-TYPE TRANSCRIPTIONAL REGULATOR"/>
    <property type="match status" value="1"/>
</dbReference>
<dbReference type="Proteomes" id="UP000197153">
    <property type="component" value="Chromosome 3"/>
</dbReference>
<gene>
    <name evidence="5" type="ORF">Y958_25970</name>
</gene>
<dbReference type="EMBL" id="CP022112">
    <property type="protein sequence ID" value="ASG24342.1"/>
    <property type="molecule type" value="Genomic_DNA"/>
</dbReference>
<name>A0A248K070_9PROT</name>
<dbReference type="GO" id="GO:0005829">
    <property type="term" value="C:cytosol"/>
    <property type="evidence" value="ECO:0007669"/>
    <property type="project" value="TreeGrafter"/>
</dbReference>
<sequence>MSLLTKQNLVVAQGGVFFAPGVINNANYAVTASAKSAYHAEMDVKARVATRIKAIRKRRGLSQEALAALIGRSPDAISNLERGVSSLPYDTLDLLAKGLDVPLSELFLEESGDPSRAEAVARLTDAARQLDDQMLATAVAIVELLVAGAGKGS</sequence>
<keyword evidence="2" id="KW-0238">DNA-binding</keyword>
<dbReference type="KEGG" id="nao:Y958_25970"/>
<evidence type="ECO:0000256" key="2">
    <source>
        <dbReference type="ARBA" id="ARBA00023125"/>
    </source>
</evidence>
<reference evidence="5 6" key="1">
    <citation type="submission" date="2017-06" db="EMBL/GenBank/DDBJ databases">
        <title>Complete genome sequence of Nitrospirillum amazonense strain CBAmC, an endophytic nitrogen-fixing and plant growth-promoting bacterium, isolated from sugarcane.</title>
        <authorList>
            <person name="Schwab S."/>
            <person name="dos Santos Teixeira K.R."/>
            <person name="Simoes Araujo J.L."/>
            <person name="Soares Vidal M."/>
            <person name="Borges de Freitas H.R."/>
            <person name="Rivello Crivelaro A.L."/>
            <person name="Bueno de Camargo Nunes A."/>
            <person name="dos Santos C.M."/>
            <person name="Palmeira da Silva Rosa D."/>
            <person name="da Silva Padilha D."/>
            <person name="da Silva E."/>
            <person name="Araujo Terra L."/>
            <person name="Soares Mendes V."/>
            <person name="Farinelli L."/>
            <person name="Magalhaes Cruz L."/>
            <person name="Baldani J.I."/>
        </authorList>
    </citation>
    <scope>NUCLEOTIDE SEQUENCE [LARGE SCALE GENOMIC DNA]</scope>
    <source>
        <strain evidence="5 6">CBAmC</strain>
    </source>
</reference>
<dbReference type="InterPro" id="IPR001387">
    <property type="entry name" value="Cro/C1-type_HTH"/>
</dbReference>
<keyword evidence="6" id="KW-1185">Reference proteome</keyword>
<evidence type="ECO:0000256" key="1">
    <source>
        <dbReference type="ARBA" id="ARBA00023015"/>
    </source>
</evidence>
<dbReference type="GO" id="GO:0003700">
    <property type="term" value="F:DNA-binding transcription factor activity"/>
    <property type="evidence" value="ECO:0007669"/>
    <property type="project" value="TreeGrafter"/>
</dbReference>
<dbReference type="InterPro" id="IPR010982">
    <property type="entry name" value="Lambda_DNA-bd_dom_sf"/>
</dbReference>
<dbReference type="PROSITE" id="PS50943">
    <property type="entry name" value="HTH_CROC1"/>
    <property type="match status" value="1"/>
</dbReference>
<protein>
    <recommendedName>
        <fullName evidence="4">HTH cro/C1-type domain-containing protein</fullName>
    </recommendedName>
</protein>
<dbReference type="CDD" id="cd00093">
    <property type="entry name" value="HTH_XRE"/>
    <property type="match status" value="1"/>
</dbReference>
<dbReference type="SUPFAM" id="SSF47413">
    <property type="entry name" value="lambda repressor-like DNA-binding domains"/>
    <property type="match status" value="1"/>
</dbReference>
<keyword evidence="1" id="KW-0805">Transcription regulation</keyword>
<dbReference type="Gene3D" id="1.10.260.40">
    <property type="entry name" value="lambda repressor-like DNA-binding domains"/>
    <property type="match status" value="1"/>
</dbReference>
<dbReference type="GO" id="GO:0003677">
    <property type="term" value="F:DNA binding"/>
    <property type="evidence" value="ECO:0007669"/>
    <property type="project" value="UniProtKB-KW"/>
</dbReference>
<dbReference type="Pfam" id="PF01381">
    <property type="entry name" value="HTH_3"/>
    <property type="match status" value="1"/>
</dbReference>
<evidence type="ECO:0000256" key="3">
    <source>
        <dbReference type="ARBA" id="ARBA00023163"/>
    </source>
</evidence>
<organism evidence="5 6">
    <name type="scientific">Nitrospirillum viridazoti CBAmc</name>
    <dbReference type="NCBI Taxonomy" id="1441467"/>
    <lineage>
        <taxon>Bacteria</taxon>
        <taxon>Pseudomonadati</taxon>
        <taxon>Pseudomonadota</taxon>
        <taxon>Alphaproteobacteria</taxon>
        <taxon>Rhodospirillales</taxon>
        <taxon>Azospirillaceae</taxon>
        <taxon>Nitrospirillum</taxon>
        <taxon>Nitrospirillum viridazoti</taxon>
    </lineage>
</organism>
<proteinExistence type="predicted"/>
<keyword evidence="3" id="KW-0804">Transcription</keyword>
<evidence type="ECO:0000313" key="6">
    <source>
        <dbReference type="Proteomes" id="UP000197153"/>
    </source>
</evidence>
<accession>A0A248K070</accession>
<dbReference type="InterPro" id="IPR050807">
    <property type="entry name" value="TransReg_Diox_bact_type"/>
</dbReference>
<dbReference type="PANTHER" id="PTHR46797:SF23">
    <property type="entry name" value="HTH-TYPE TRANSCRIPTIONAL REGULATOR SUTR"/>
    <property type="match status" value="1"/>
</dbReference>
<dbReference type="AlphaFoldDB" id="A0A248K070"/>
<evidence type="ECO:0000259" key="4">
    <source>
        <dbReference type="PROSITE" id="PS50943"/>
    </source>
</evidence>
<dbReference type="SMART" id="SM00530">
    <property type="entry name" value="HTH_XRE"/>
    <property type="match status" value="1"/>
</dbReference>